<keyword evidence="2" id="KW-1133">Transmembrane helix</keyword>
<proteinExistence type="predicted"/>
<feature type="region of interest" description="Disordered" evidence="1">
    <location>
        <begin position="16"/>
        <end position="35"/>
    </location>
</feature>
<sequence length="165" mass="18109">MVTKDPICSRFRPRRRIPVGSDTLQTSAQADPKPQSRMQNLLDDAAAGLTPQDIDAAWVKLLEETLPPDTQEALMVTYESEKDPKMRYNMLLEFSSYLQQSQEHSTGKSGGQPLSSRFGDDGNDGGSLCWEIVRALLIVAGILTIILGGAYYASGLMDATIEDEL</sequence>
<reference evidence="3" key="1">
    <citation type="submission" date="2021-01" db="EMBL/GenBank/DDBJ databases">
        <authorList>
            <person name="Corre E."/>
            <person name="Pelletier E."/>
            <person name="Niang G."/>
            <person name="Scheremetjew M."/>
            <person name="Finn R."/>
            <person name="Kale V."/>
            <person name="Holt S."/>
            <person name="Cochrane G."/>
            <person name="Meng A."/>
            <person name="Brown T."/>
            <person name="Cohen L."/>
        </authorList>
    </citation>
    <scope>NUCLEOTIDE SEQUENCE</scope>
    <source>
        <strain evidence="3">CCMP281</strain>
    </source>
</reference>
<feature type="transmembrane region" description="Helical" evidence="2">
    <location>
        <begin position="135"/>
        <end position="153"/>
    </location>
</feature>
<keyword evidence="2" id="KW-0812">Transmembrane</keyword>
<name>A0A7S3F1Z4_9EUKA</name>
<protein>
    <submittedName>
        <fullName evidence="3">Uncharacterized protein</fullName>
    </submittedName>
</protein>
<gene>
    <name evidence="3" type="ORF">HERI1096_LOCUS18978</name>
</gene>
<organism evidence="3">
    <name type="scientific">Haptolina ericina</name>
    <dbReference type="NCBI Taxonomy" id="156174"/>
    <lineage>
        <taxon>Eukaryota</taxon>
        <taxon>Haptista</taxon>
        <taxon>Haptophyta</taxon>
        <taxon>Prymnesiophyceae</taxon>
        <taxon>Prymnesiales</taxon>
        <taxon>Prymnesiaceae</taxon>
        <taxon>Haptolina</taxon>
    </lineage>
</organism>
<accession>A0A7S3F1Z4</accession>
<dbReference type="AlphaFoldDB" id="A0A7S3F1Z4"/>
<evidence type="ECO:0000256" key="1">
    <source>
        <dbReference type="SAM" id="MobiDB-lite"/>
    </source>
</evidence>
<evidence type="ECO:0000256" key="2">
    <source>
        <dbReference type="SAM" id="Phobius"/>
    </source>
</evidence>
<evidence type="ECO:0000313" key="3">
    <source>
        <dbReference type="EMBL" id="CAE0118279.1"/>
    </source>
</evidence>
<keyword evidence="2" id="KW-0472">Membrane</keyword>
<dbReference type="EMBL" id="HBHX01034112">
    <property type="protein sequence ID" value="CAE0118279.1"/>
    <property type="molecule type" value="Transcribed_RNA"/>
</dbReference>